<organism evidence="1 2">
    <name type="scientific">Trachymyrmex cornetzi</name>
    <dbReference type="NCBI Taxonomy" id="471704"/>
    <lineage>
        <taxon>Eukaryota</taxon>
        <taxon>Metazoa</taxon>
        <taxon>Ecdysozoa</taxon>
        <taxon>Arthropoda</taxon>
        <taxon>Hexapoda</taxon>
        <taxon>Insecta</taxon>
        <taxon>Pterygota</taxon>
        <taxon>Neoptera</taxon>
        <taxon>Endopterygota</taxon>
        <taxon>Hymenoptera</taxon>
        <taxon>Apocrita</taxon>
        <taxon>Aculeata</taxon>
        <taxon>Formicoidea</taxon>
        <taxon>Formicidae</taxon>
        <taxon>Myrmicinae</taxon>
        <taxon>Trachymyrmex</taxon>
    </lineage>
</organism>
<proteinExistence type="predicted"/>
<evidence type="ECO:0008006" key="3">
    <source>
        <dbReference type="Google" id="ProtNLM"/>
    </source>
</evidence>
<evidence type="ECO:0000313" key="1">
    <source>
        <dbReference type="EMBL" id="KYN21859.1"/>
    </source>
</evidence>
<protein>
    <recommendedName>
        <fullName evidence="3">DUF4218 domain-containing protein</fullName>
    </recommendedName>
</protein>
<name>A0A151JAD1_9HYME</name>
<sequence length="391" mass="45634">MLMEIKKELYEVDEGKKEVEGFMTRMMKIGGKRVMMVGVYVNMDLERKLERMVEQMEGRVEEVKTVIGGGFREREGRGKDKGGDFIKERGWSIMNGNIKGDEEGNWTYTGEEARKEKEYMEVGDTIESDHHLLVVAWKGGREKGKDKGEGSRYRFTWSKRKKTIRIYHEHSKPDDTNQFLTEFINELKHLQDNGFNICSKNVKIRISKLLCDAPAKSFILYTKGHTGFYSCTKCTQSGTFINNRLTFLETNAELKTDTSFRNKSDEDFHKGTTLFENINMGLVSQVSLDGMHLVFLGPIVLRNMRNKNMYTHFMRYSNFVIHCISRTTITLQLIKYFIQKYSLLYDPEFINHNVHGLVHLPADCLLHGPLNTFTCFKYENFLYQIKKKFKQ</sequence>
<dbReference type="STRING" id="471704.A0A151JAD1"/>
<dbReference type="AlphaFoldDB" id="A0A151JAD1"/>
<dbReference type="PANTHER" id="PTHR33053">
    <property type="entry name" value="PROTEIN, PUTATIVE-RELATED"/>
    <property type="match status" value="1"/>
</dbReference>
<gene>
    <name evidence="1" type="ORF">ALC57_05753</name>
</gene>
<dbReference type="PANTHER" id="PTHR33053:SF24">
    <property type="entry name" value="TRANSPOSASE DOMAIN-CONTAINING PROTEIN"/>
    <property type="match status" value="1"/>
</dbReference>
<keyword evidence="2" id="KW-1185">Reference proteome</keyword>
<evidence type="ECO:0000313" key="2">
    <source>
        <dbReference type="Proteomes" id="UP000078492"/>
    </source>
</evidence>
<dbReference type="EMBL" id="KQ979348">
    <property type="protein sequence ID" value="KYN21859.1"/>
    <property type="molecule type" value="Genomic_DNA"/>
</dbReference>
<reference evidence="1 2" key="1">
    <citation type="submission" date="2015-09" db="EMBL/GenBank/DDBJ databases">
        <title>Trachymyrmex cornetzi WGS genome.</title>
        <authorList>
            <person name="Nygaard S."/>
            <person name="Hu H."/>
            <person name="Boomsma J."/>
            <person name="Zhang G."/>
        </authorList>
    </citation>
    <scope>NUCLEOTIDE SEQUENCE [LARGE SCALE GENOMIC DNA]</scope>
    <source>
        <strain evidence="1">Tcor2-1</strain>
        <tissue evidence="1">Whole body</tissue>
    </source>
</reference>
<dbReference type="Proteomes" id="UP000078492">
    <property type="component" value="Unassembled WGS sequence"/>
</dbReference>
<accession>A0A151JAD1</accession>